<organism evidence="1 2">
    <name type="scientific">Flavobacterium caseinilyticum</name>
    <dbReference type="NCBI Taxonomy" id="2541732"/>
    <lineage>
        <taxon>Bacteria</taxon>
        <taxon>Pseudomonadati</taxon>
        <taxon>Bacteroidota</taxon>
        <taxon>Flavobacteriia</taxon>
        <taxon>Flavobacteriales</taxon>
        <taxon>Flavobacteriaceae</taxon>
        <taxon>Flavobacterium</taxon>
    </lineage>
</organism>
<keyword evidence="2" id="KW-1185">Reference proteome</keyword>
<dbReference type="EMBL" id="SMFM01000001">
    <property type="protein sequence ID" value="TDD78553.1"/>
    <property type="molecule type" value="Genomic_DNA"/>
</dbReference>
<comment type="caution">
    <text evidence="1">The sequence shown here is derived from an EMBL/GenBank/DDBJ whole genome shotgun (WGS) entry which is preliminary data.</text>
</comment>
<reference evidence="1 2" key="1">
    <citation type="submission" date="2019-03" db="EMBL/GenBank/DDBJ databases">
        <title>Flavobacterium AT-3-2 sp. nov., isolated from arctic soil.</title>
        <authorList>
            <person name="Chaudhary D.K."/>
        </authorList>
    </citation>
    <scope>NUCLEOTIDE SEQUENCE [LARGE SCALE GENOMIC DNA]</scope>
    <source>
        <strain evidence="1 2">AT-3-2</strain>
    </source>
</reference>
<evidence type="ECO:0000313" key="2">
    <source>
        <dbReference type="Proteomes" id="UP000295278"/>
    </source>
</evidence>
<protein>
    <recommendedName>
        <fullName evidence="3">Pentapeptide repeat-containing protein</fullName>
    </recommendedName>
</protein>
<sequence>MKYGISRYSINQDGSIDVDGNVNLSSNGLTVLPLQFGRVMGHFNIQDNFLSTLEGSPVGVGGNFNCYNNLLNNFLGGPKWIGGDFFAYNNKLTSLHGSAAEIVGSYYISGNSCLANLMGCSVKIGGDFSFNDNLLSTYCGDDDIEYDGEFFLSETHYNRLNTRKLPMEILQNLRHLKLILKYQRYFYIWNDDFSFNRENFDILIEEIEEGLR</sequence>
<dbReference type="Proteomes" id="UP000295278">
    <property type="component" value="Unassembled WGS sequence"/>
</dbReference>
<evidence type="ECO:0008006" key="3">
    <source>
        <dbReference type="Google" id="ProtNLM"/>
    </source>
</evidence>
<dbReference type="AlphaFoldDB" id="A0A4R5B0H3"/>
<name>A0A4R5B0H3_9FLAO</name>
<gene>
    <name evidence="1" type="ORF">E0F89_02655</name>
</gene>
<proteinExistence type="predicted"/>
<dbReference type="RefSeq" id="WP_131908306.1">
    <property type="nucleotide sequence ID" value="NZ_SMFM01000001.1"/>
</dbReference>
<evidence type="ECO:0000313" key="1">
    <source>
        <dbReference type="EMBL" id="TDD78553.1"/>
    </source>
</evidence>
<dbReference type="OrthoDB" id="1355426at2"/>
<accession>A0A4R5B0H3</accession>